<gene>
    <name evidence="20" type="ORF">OFUS_LOCUS10906</name>
</gene>
<feature type="compositionally biased region" description="Polar residues" evidence="18">
    <location>
        <begin position="702"/>
        <end position="718"/>
    </location>
</feature>
<evidence type="ECO:0000256" key="13">
    <source>
        <dbReference type="ARBA" id="ARBA00061261"/>
    </source>
</evidence>
<comment type="subunit">
    <text evidence="14">Homodimer. Interacts with AICDA and GADD45A.</text>
</comment>
<evidence type="ECO:0000256" key="12">
    <source>
        <dbReference type="ARBA" id="ARBA00052915"/>
    </source>
</evidence>
<comment type="catalytic activity">
    <reaction evidence="12">
        <text>Hydrolyzes mismatched double-stranded DNA and polynucleotides, releasing free thymine.</text>
        <dbReference type="EC" id="3.2.2.29"/>
    </reaction>
</comment>
<keyword evidence="5" id="KW-0832">Ubl conjugation</keyword>
<keyword evidence="11" id="KW-0539">Nucleus</keyword>
<keyword evidence="8" id="KW-0010">Activator</keyword>
<dbReference type="GO" id="GO:0141016">
    <property type="term" value="F:G/T mismatch-specific thymine-DNA glycosylase activity"/>
    <property type="evidence" value="ECO:0007669"/>
    <property type="project" value="UniProtKB-EC"/>
</dbReference>
<dbReference type="CDD" id="cd10028">
    <property type="entry name" value="UDG-F2_TDG_MUG"/>
    <property type="match status" value="1"/>
</dbReference>
<dbReference type="InterPro" id="IPR005122">
    <property type="entry name" value="Uracil-DNA_glycosylase-like"/>
</dbReference>
<keyword evidence="21" id="KW-1185">Reference proteome</keyword>
<evidence type="ECO:0000256" key="5">
    <source>
        <dbReference type="ARBA" id="ARBA00022843"/>
    </source>
</evidence>
<evidence type="ECO:0000313" key="21">
    <source>
        <dbReference type="Proteomes" id="UP000749559"/>
    </source>
</evidence>
<feature type="domain" description="Uracil-DNA glycosylase-like" evidence="19">
    <location>
        <begin position="125"/>
        <end position="300"/>
    </location>
</feature>
<evidence type="ECO:0000259" key="19">
    <source>
        <dbReference type="Pfam" id="PF03167"/>
    </source>
</evidence>
<dbReference type="InterPro" id="IPR036895">
    <property type="entry name" value="Uracil-DNA_glycosylase-like_sf"/>
</dbReference>
<feature type="region of interest" description="Disordered" evidence="18">
    <location>
        <begin position="70"/>
        <end position="99"/>
    </location>
</feature>
<evidence type="ECO:0000313" key="20">
    <source>
        <dbReference type="EMBL" id="CAH1784767.1"/>
    </source>
</evidence>
<evidence type="ECO:0000256" key="6">
    <source>
        <dbReference type="ARBA" id="ARBA00022853"/>
    </source>
</evidence>
<comment type="similarity">
    <text evidence="13">Belongs to the uracil-DNA glycosylase (UDG) superfamily. TDG/mug family.</text>
</comment>
<evidence type="ECO:0000256" key="3">
    <source>
        <dbReference type="ARBA" id="ARBA00022763"/>
    </source>
</evidence>
<evidence type="ECO:0000256" key="8">
    <source>
        <dbReference type="ARBA" id="ARBA00023159"/>
    </source>
</evidence>
<feature type="compositionally biased region" description="Polar residues" evidence="18">
    <location>
        <begin position="611"/>
        <end position="685"/>
    </location>
</feature>
<evidence type="ECO:0000256" key="15">
    <source>
        <dbReference type="ARBA" id="ARBA00066769"/>
    </source>
</evidence>
<evidence type="ECO:0000256" key="16">
    <source>
        <dbReference type="ARBA" id="ARBA00071248"/>
    </source>
</evidence>
<dbReference type="EC" id="3.2.2.29" evidence="15"/>
<evidence type="ECO:0000256" key="14">
    <source>
        <dbReference type="ARBA" id="ARBA00064519"/>
    </source>
</evidence>
<protein>
    <recommendedName>
        <fullName evidence="16">G/T mismatch-specific thymine DNA glycosylase</fullName>
        <ecNumber evidence="15">3.2.2.29</ecNumber>
    </recommendedName>
    <alternativeName>
        <fullName evidence="17">Thymine-DNA glycosylase</fullName>
    </alternativeName>
</protein>
<accession>A0A8S4NUX5</accession>
<keyword evidence="6" id="KW-0156">Chromatin regulator</keyword>
<feature type="region of interest" description="Disordered" evidence="18">
    <location>
        <begin position="752"/>
        <end position="771"/>
    </location>
</feature>
<dbReference type="SUPFAM" id="SSF52141">
    <property type="entry name" value="Uracil-DNA glycosylase-like"/>
    <property type="match status" value="2"/>
</dbReference>
<evidence type="ECO:0000256" key="10">
    <source>
        <dbReference type="ARBA" id="ARBA00023204"/>
    </source>
</evidence>
<evidence type="ECO:0000256" key="4">
    <source>
        <dbReference type="ARBA" id="ARBA00022801"/>
    </source>
</evidence>
<sequence length="771" mass="85212">MKKGQRSIFHHIFSKYSDFDYSFATPFMEGNTIPMLPPPVGAMCPPVPTELQESQAGKIRKKKIKQETIDQGFGPPQVMPENVKSPRGRKKKVKQEKMTDCMKVRKKHDRFNGMPEEEVLQRRLPDIFAPNLDIVIVGINPGLMAAYIGHHYAGPGNHFWQCMFQSGLISEPLNCYDDVRMPQFGIGFTRKCLYQAGFIPEPMNCYDDERLLEYGIGFTNIVERTTRGSGDLTRKEIKEGGEILLEKIQKYKPKIAVFNGKGIYEIFVGHKNFHIGKQPEPFPGTDTVVFAMPSSSARCAQLPRVIDKLPFYHALKKLRDHLRGDLPNMDEAEVCFPDLELKIVKREKPDVKKEKEPKIETADPPLLADIVTGESQIVRIKQEIADYEYGMMPGQMGHQFSGSMTPQGGMPGGMMPPQPQGGMSLPIGIPQPHMPLRPHMSQGSQPQMSQGQPQIPQGAQPQMSQGQPQMPQGAQPQMSQGQPQMSQGQPQMSHQGQPRMPQQGGPGHMPQGNIAQNSGPQQGNPAQENMSQGNMTQGNMSQGNGSQGSPHQQDVNGAQNNIAQHSKQPQDSMGQQQGNITQQQGNITQQQGSVSQQQQQGNMSRQQNNMPTSQANIPHNPQTTSPSMDQLSNNQTPSYTNLSNMNSSSFNYPSNMPTTMSQGHFQHPPSSHNAQFNPYNHNFPQNLPGGGHQQPPYYDPSAHQQRSPYFPVGTTQAPNGFPAPPSQWSHPGHNFQGQNGFYGAPQTVVKTEPGTGGFTGGCAFSQANQQN</sequence>
<keyword evidence="10" id="KW-0234">DNA repair</keyword>
<feature type="compositionally biased region" description="Low complexity" evidence="18">
    <location>
        <begin position="537"/>
        <end position="549"/>
    </location>
</feature>
<reference evidence="20" key="1">
    <citation type="submission" date="2022-03" db="EMBL/GenBank/DDBJ databases">
        <authorList>
            <person name="Martin C."/>
        </authorList>
    </citation>
    <scope>NUCLEOTIDE SEQUENCE</scope>
</reference>
<name>A0A8S4NUX5_OWEFU</name>
<feature type="compositionally biased region" description="Low complexity" evidence="18">
    <location>
        <begin position="574"/>
        <end position="610"/>
    </location>
</feature>
<evidence type="ECO:0000256" key="2">
    <source>
        <dbReference type="ARBA" id="ARBA00022499"/>
    </source>
</evidence>
<keyword evidence="4" id="KW-0378">Hydrolase</keyword>
<dbReference type="Gene3D" id="3.40.470.10">
    <property type="entry name" value="Uracil-DNA glycosylase-like domain"/>
    <property type="match status" value="2"/>
</dbReference>
<organism evidence="20 21">
    <name type="scientific">Owenia fusiformis</name>
    <name type="common">Polychaete worm</name>
    <dbReference type="NCBI Taxonomy" id="6347"/>
    <lineage>
        <taxon>Eukaryota</taxon>
        <taxon>Metazoa</taxon>
        <taxon>Spiralia</taxon>
        <taxon>Lophotrochozoa</taxon>
        <taxon>Annelida</taxon>
        <taxon>Polychaeta</taxon>
        <taxon>Sedentaria</taxon>
        <taxon>Canalipalpata</taxon>
        <taxon>Sabellida</taxon>
        <taxon>Oweniida</taxon>
        <taxon>Oweniidae</taxon>
        <taxon>Owenia</taxon>
    </lineage>
</organism>
<dbReference type="FunFam" id="3.40.470.10:FF:000002">
    <property type="entry name" value="G/T mismatch-specific thymine DNA glycosylase"/>
    <property type="match status" value="1"/>
</dbReference>
<dbReference type="OrthoDB" id="565731at2759"/>
<keyword evidence="9" id="KW-0804">Transcription</keyword>
<feature type="compositionally biased region" description="Polar residues" evidence="18">
    <location>
        <begin position="550"/>
        <end position="573"/>
    </location>
</feature>
<evidence type="ECO:0000256" key="17">
    <source>
        <dbReference type="ARBA" id="ARBA00083221"/>
    </source>
</evidence>
<evidence type="ECO:0000256" key="1">
    <source>
        <dbReference type="ARBA" id="ARBA00004123"/>
    </source>
</evidence>
<dbReference type="InterPro" id="IPR015637">
    <property type="entry name" value="MUG/TDG"/>
</dbReference>
<comment type="caution">
    <text evidence="20">The sequence shown here is derived from an EMBL/GenBank/DDBJ whole genome shotgun (WGS) entry which is preliminary data.</text>
</comment>
<dbReference type="GO" id="GO:0005654">
    <property type="term" value="C:nucleoplasm"/>
    <property type="evidence" value="ECO:0007669"/>
    <property type="project" value="UniProtKB-ARBA"/>
</dbReference>
<dbReference type="Proteomes" id="UP000749559">
    <property type="component" value="Unassembled WGS sequence"/>
</dbReference>
<evidence type="ECO:0000256" key="11">
    <source>
        <dbReference type="ARBA" id="ARBA00023242"/>
    </source>
</evidence>
<dbReference type="AlphaFoldDB" id="A0A8S4NUX5"/>
<dbReference type="GO" id="GO:0003677">
    <property type="term" value="F:DNA binding"/>
    <property type="evidence" value="ECO:0007669"/>
    <property type="project" value="UniProtKB-ARBA"/>
</dbReference>
<evidence type="ECO:0000256" key="9">
    <source>
        <dbReference type="ARBA" id="ARBA00023163"/>
    </source>
</evidence>
<feature type="region of interest" description="Disordered" evidence="18">
    <location>
        <begin position="404"/>
        <end position="747"/>
    </location>
</feature>
<dbReference type="Pfam" id="PF03167">
    <property type="entry name" value="UDG"/>
    <property type="match status" value="1"/>
</dbReference>
<proteinExistence type="inferred from homology"/>
<feature type="compositionally biased region" description="Low complexity" evidence="18">
    <location>
        <begin position="440"/>
        <end position="512"/>
    </location>
</feature>
<dbReference type="PANTHER" id="PTHR12159">
    <property type="entry name" value="G/T AND G/U MISMATCH-SPECIFIC DNA GLYCOSYLASE"/>
    <property type="match status" value="1"/>
</dbReference>
<keyword evidence="3" id="KW-0227">DNA damage</keyword>
<dbReference type="GO" id="GO:0004844">
    <property type="term" value="F:uracil DNA N-glycosylase activity"/>
    <property type="evidence" value="ECO:0007669"/>
    <property type="project" value="TreeGrafter"/>
</dbReference>
<feature type="compositionally biased region" description="Polar residues" evidence="18">
    <location>
        <begin position="513"/>
        <end position="536"/>
    </location>
</feature>
<dbReference type="GO" id="GO:0040029">
    <property type="term" value="P:epigenetic regulation of gene expression"/>
    <property type="evidence" value="ECO:0007669"/>
    <property type="project" value="UniProtKB-ARBA"/>
</dbReference>
<dbReference type="PANTHER" id="PTHR12159:SF9">
    <property type="entry name" value="G_T MISMATCH-SPECIFIC THYMINE DNA GLYCOSYLASE"/>
    <property type="match status" value="1"/>
</dbReference>
<dbReference type="EMBL" id="CAIIXF020000005">
    <property type="protein sequence ID" value="CAH1784767.1"/>
    <property type="molecule type" value="Genomic_DNA"/>
</dbReference>
<keyword evidence="2" id="KW-1017">Isopeptide bond</keyword>
<dbReference type="GO" id="GO:0006285">
    <property type="term" value="P:base-excision repair, AP site formation"/>
    <property type="evidence" value="ECO:0007669"/>
    <property type="project" value="InterPro"/>
</dbReference>
<evidence type="ECO:0000256" key="7">
    <source>
        <dbReference type="ARBA" id="ARBA00023015"/>
    </source>
</evidence>
<keyword evidence="7" id="KW-0805">Transcription regulation</keyword>
<comment type="subcellular location">
    <subcellularLocation>
        <location evidence="1">Nucleus</location>
    </subcellularLocation>
</comment>
<dbReference type="GO" id="GO:0032183">
    <property type="term" value="F:SUMO binding"/>
    <property type="evidence" value="ECO:0007669"/>
    <property type="project" value="UniProtKB-ARBA"/>
</dbReference>
<evidence type="ECO:0000256" key="18">
    <source>
        <dbReference type="SAM" id="MobiDB-lite"/>
    </source>
</evidence>